<protein>
    <recommendedName>
        <fullName evidence="4">NAD(+) diphosphatase</fullName>
        <ecNumber evidence="4">3.6.1.22</ecNumber>
    </recommendedName>
</protein>
<evidence type="ECO:0000256" key="9">
    <source>
        <dbReference type="ARBA" id="ARBA00023679"/>
    </source>
</evidence>
<dbReference type="EMBL" id="QWFX01000005">
    <property type="protein sequence ID" value="RIJ32407.1"/>
    <property type="molecule type" value="Genomic_DNA"/>
</dbReference>
<accession>A0A399RR78</accession>
<evidence type="ECO:0000256" key="8">
    <source>
        <dbReference type="ARBA" id="ARBA00023027"/>
    </source>
</evidence>
<dbReference type="InterPro" id="IPR049734">
    <property type="entry name" value="NudC-like_C"/>
</dbReference>
<evidence type="ECO:0000313" key="14">
    <source>
        <dbReference type="Proteomes" id="UP000266385"/>
    </source>
</evidence>
<dbReference type="NCBIfam" id="NF001299">
    <property type="entry name" value="PRK00241.1"/>
    <property type="match status" value="1"/>
</dbReference>
<dbReference type="GO" id="GO:0019677">
    <property type="term" value="P:NAD+ catabolic process"/>
    <property type="evidence" value="ECO:0007669"/>
    <property type="project" value="TreeGrafter"/>
</dbReference>
<keyword evidence="14" id="KW-1185">Reference proteome</keyword>
<comment type="similarity">
    <text evidence="3">Belongs to the Nudix hydrolase family. NudC subfamily.</text>
</comment>
<reference evidence="13 14" key="1">
    <citation type="submission" date="2018-08" db="EMBL/GenBank/DDBJ databases">
        <title>Henriciella mobilis sp. nov., isolated from seawater.</title>
        <authorList>
            <person name="Cheng H."/>
            <person name="Wu Y.-H."/>
            <person name="Xu X.-W."/>
            <person name="Guo L.-L."/>
        </authorList>
    </citation>
    <scope>NUCLEOTIDE SEQUENCE [LARGE SCALE GENOMIC DNA]</scope>
    <source>
        <strain evidence="13 14">JN25</strain>
    </source>
</reference>
<evidence type="ECO:0000313" key="13">
    <source>
        <dbReference type="EMBL" id="RIJ32407.1"/>
    </source>
</evidence>
<evidence type="ECO:0000256" key="2">
    <source>
        <dbReference type="ARBA" id="ARBA00001947"/>
    </source>
</evidence>
<name>A0A399RR78_9PROT</name>
<dbReference type="Proteomes" id="UP000266385">
    <property type="component" value="Unassembled WGS sequence"/>
</dbReference>
<dbReference type="EC" id="3.6.1.22" evidence="4"/>
<evidence type="ECO:0000256" key="5">
    <source>
        <dbReference type="ARBA" id="ARBA00022723"/>
    </source>
</evidence>
<comment type="cofactor">
    <cofactor evidence="1">
        <name>Mg(2+)</name>
        <dbReference type="ChEBI" id="CHEBI:18420"/>
    </cofactor>
</comment>
<keyword evidence="5" id="KW-0479">Metal-binding</keyword>
<dbReference type="InterPro" id="IPR020476">
    <property type="entry name" value="Nudix_hydrolase"/>
</dbReference>
<evidence type="ECO:0000256" key="11">
    <source>
        <dbReference type="SAM" id="MobiDB-lite"/>
    </source>
</evidence>
<sequence length="312" mass="34130">MPSQTNNSDLIPLGSRPIDRAGHHRSDPAWLAEAFARDDALVLILQGGLPLTSGDGGLVWLGPEAAKLAPKAEPLFLGLDKAGAPVFALEMPGDFDVNTSLIAGTGEFGDLRMSLQRMPEMDANLASTARSLFEWHRSHRFCARCGAESERAEAGWKRVCPDCKAEHFPRTDPVAIMLATYGDKCLVGRQSMWPKGMWSCLAGFIEPGETLEQGAARELHEEAGIRCDPGQAEYLFCQPWPFPSSLMIGLILPAENDDITVDKSELESARWITRAEAREVIAGTHPEISAPMRFAVAHHIMKEWAERPDGSS</sequence>
<dbReference type="PROSITE" id="PS51462">
    <property type="entry name" value="NUDIX"/>
    <property type="match status" value="1"/>
</dbReference>
<dbReference type="RefSeq" id="WP_119374488.1">
    <property type="nucleotide sequence ID" value="NZ_QWFX01000005.1"/>
</dbReference>
<dbReference type="SUPFAM" id="SSF55811">
    <property type="entry name" value="Nudix"/>
    <property type="match status" value="1"/>
</dbReference>
<dbReference type="GO" id="GO:0046872">
    <property type="term" value="F:metal ion binding"/>
    <property type="evidence" value="ECO:0007669"/>
    <property type="project" value="UniProtKB-KW"/>
</dbReference>
<comment type="caution">
    <text evidence="13">The sequence shown here is derived from an EMBL/GenBank/DDBJ whole genome shotgun (WGS) entry which is preliminary data.</text>
</comment>
<dbReference type="GO" id="GO:0035529">
    <property type="term" value="F:NADH pyrophosphatase activity"/>
    <property type="evidence" value="ECO:0007669"/>
    <property type="project" value="TreeGrafter"/>
</dbReference>
<evidence type="ECO:0000256" key="7">
    <source>
        <dbReference type="ARBA" id="ARBA00022842"/>
    </source>
</evidence>
<dbReference type="OrthoDB" id="9791656at2"/>
<dbReference type="Pfam" id="PF00293">
    <property type="entry name" value="NUDIX"/>
    <property type="match status" value="1"/>
</dbReference>
<comment type="cofactor">
    <cofactor evidence="2">
        <name>Zn(2+)</name>
        <dbReference type="ChEBI" id="CHEBI:29105"/>
    </cofactor>
</comment>
<keyword evidence="8" id="KW-0520">NAD</keyword>
<dbReference type="InterPro" id="IPR015375">
    <property type="entry name" value="NADH_PPase-like_N"/>
</dbReference>
<dbReference type="Gene3D" id="3.90.79.10">
    <property type="entry name" value="Nucleoside Triphosphate Pyrophosphohydrolase"/>
    <property type="match status" value="1"/>
</dbReference>
<dbReference type="InterPro" id="IPR050241">
    <property type="entry name" value="NAD-cap_RNA_hydrolase_NudC"/>
</dbReference>
<dbReference type="PANTHER" id="PTHR42904:SF6">
    <property type="entry name" value="NAD-CAPPED RNA HYDROLASE NUDT12"/>
    <property type="match status" value="1"/>
</dbReference>
<dbReference type="GO" id="GO:0110153">
    <property type="term" value="F:RNA NAD-cap (NMN-forming) hydrolase activity"/>
    <property type="evidence" value="ECO:0007669"/>
    <property type="project" value="RHEA"/>
</dbReference>
<evidence type="ECO:0000256" key="3">
    <source>
        <dbReference type="ARBA" id="ARBA00009595"/>
    </source>
</evidence>
<dbReference type="InterPro" id="IPR020084">
    <property type="entry name" value="NUDIX_hydrolase_CS"/>
</dbReference>
<keyword evidence="7" id="KW-0460">Magnesium</keyword>
<proteinExistence type="inferred from homology"/>
<keyword evidence="6 10" id="KW-0378">Hydrolase</keyword>
<dbReference type="Pfam" id="PF09297">
    <property type="entry name" value="Zn_ribbon_NUD"/>
    <property type="match status" value="1"/>
</dbReference>
<dbReference type="PANTHER" id="PTHR42904">
    <property type="entry name" value="NUDIX HYDROLASE, NUDC SUBFAMILY"/>
    <property type="match status" value="1"/>
</dbReference>
<dbReference type="Gene3D" id="3.90.79.20">
    <property type="match status" value="1"/>
</dbReference>
<feature type="region of interest" description="Disordered" evidence="11">
    <location>
        <begin position="1"/>
        <end position="22"/>
    </location>
</feature>
<dbReference type="Pfam" id="PF09296">
    <property type="entry name" value="NUDIX-like"/>
    <property type="match status" value="1"/>
</dbReference>
<organism evidence="13 14">
    <name type="scientific">Henriciella mobilis</name>
    <dbReference type="NCBI Taxonomy" id="2305467"/>
    <lineage>
        <taxon>Bacteria</taxon>
        <taxon>Pseudomonadati</taxon>
        <taxon>Pseudomonadota</taxon>
        <taxon>Alphaproteobacteria</taxon>
        <taxon>Hyphomonadales</taxon>
        <taxon>Hyphomonadaceae</taxon>
        <taxon>Henriciella</taxon>
    </lineage>
</organism>
<evidence type="ECO:0000259" key="12">
    <source>
        <dbReference type="PROSITE" id="PS51462"/>
    </source>
</evidence>
<dbReference type="CDD" id="cd03429">
    <property type="entry name" value="NUDIX_NADH_pyrophosphatase_Nudt13"/>
    <property type="match status" value="1"/>
</dbReference>
<evidence type="ECO:0000256" key="10">
    <source>
        <dbReference type="RuleBase" id="RU003476"/>
    </source>
</evidence>
<dbReference type="InterPro" id="IPR000086">
    <property type="entry name" value="NUDIX_hydrolase_dom"/>
</dbReference>
<evidence type="ECO:0000256" key="6">
    <source>
        <dbReference type="ARBA" id="ARBA00022801"/>
    </source>
</evidence>
<gene>
    <name evidence="13" type="ORF">D1223_00655</name>
</gene>
<dbReference type="InterPro" id="IPR015797">
    <property type="entry name" value="NUDIX_hydrolase-like_dom_sf"/>
</dbReference>
<dbReference type="GO" id="GO:0006742">
    <property type="term" value="P:NADP+ catabolic process"/>
    <property type="evidence" value="ECO:0007669"/>
    <property type="project" value="TreeGrafter"/>
</dbReference>
<dbReference type="AlphaFoldDB" id="A0A399RR78"/>
<dbReference type="PRINTS" id="PR00502">
    <property type="entry name" value="NUDIXFAMILY"/>
</dbReference>
<dbReference type="GO" id="GO:0005829">
    <property type="term" value="C:cytosol"/>
    <property type="evidence" value="ECO:0007669"/>
    <property type="project" value="TreeGrafter"/>
</dbReference>
<dbReference type="InterPro" id="IPR015376">
    <property type="entry name" value="Znr_NADH_PPase"/>
</dbReference>
<dbReference type="PROSITE" id="PS00893">
    <property type="entry name" value="NUDIX_BOX"/>
    <property type="match status" value="1"/>
</dbReference>
<evidence type="ECO:0000256" key="4">
    <source>
        <dbReference type="ARBA" id="ARBA00012381"/>
    </source>
</evidence>
<evidence type="ECO:0000256" key="1">
    <source>
        <dbReference type="ARBA" id="ARBA00001946"/>
    </source>
</evidence>
<comment type="catalytic activity">
    <reaction evidence="9">
        <text>a 5'-end NAD(+)-phospho-ribonucleoside in mRNA + H2O = a 5'-end phospho-adenosine-phospho-ribonucleoside in mRNA + beta-nicotinamide D-ribonucleotide + 2 H(+)</text>
        <dbReference type="Rhea" id="RHEA:60876"/>
        <dbReference type="Rhea" id="RHEA-COMP:15698"/>
        <dbReference type="Rhea" id="RHEA-COMP:15719"/>
        <dbReference type="ChEBI" id="CHEBI:14649"/>
        <dbReference type="ChEBI" id="CHEBI:15377"/>
        <dbReference type="ChEBI" id="CHEBI:15378"/>
        <dbReference type="ChEBI" id="CHEBI:144029"/>
        <dbReference type="ChEBI" id="CHEBI:144051"/>
    </reaction>
    <physiologicalReaction direction="left-to-right" evidence="9">
        <dbReference type="Rhea" id="RHEA:60877"/>
    </physiologicalReaction>
</comment>
<feature type="domain" description="Nudix hydrolase" evidence="12">
    <location>
        <begin position="169"/>
        <end position="294"/>
    </location>
</feature>